<evidence type="ECO:0000313" key="4">
    <source>
        <dbReference type="Proteomes" id="UP000229782"/>
    </source>
</evidence>
<dbReference type="Pfam" id="PF17479">
    <property type="entry name" value="DUF3048_C"/>
    <property type="match status" value="1"/>
</dbReference>
<reference evidence="3 4" key="1">
    <citation type="submission" date="2017-09" db="EMBL/GenBank/DDBJ databases">
        <title>Depth-based differentiation of microbial function through sediment-hosted aquifers and enrichment of novel symbionts in the deep terrestrial subsurface.</title>
        <authorList>
            <person name="Probst A.J."/>
            <person name="Ladd B."/>
            <person name="Jarett J.K."/>
            <person name="Geller-Mcgrath D.E."/>
            <person name="Sieber C.M."/>
            <person name="Emerson J.B."/>
            <person name="Anantharaman K."/>
            <person name="Thomas B.C."/>
            <person name="Malmstrom R."/>
            <person name="Stieglmeier M."/>
            <person name="Klingl A."/>
            <person name="Woyke T."/>
            <person name="Ryan C.M."/>
            <person name="Banfield J.F."/>
        </authorList>
    </citation>
    <scope>NUCLEOTIDE SEQUENCE [LARGE SCALE GENOMIC DNA]</scope>
    <source>
        <strain evidence="3">CG11_big_fil_rev_8_21_14_0_20_43_7</strain>
    </source>
</reference>
<comment type="caution">
    <text evidence="3">The sequence shown here is derived from an EMBL/GenBank/DDBJ whole genome shotgun (WGS) entry which is preliminary data.</text>
</comment>
<accession>A0A2H0N204</accession>
<evidence type="ECO:0008006" key="5">
    <source>
        <dbReference type="Google" id="ProtNLM"/>
    </source>
</evidence>
<protein>
    <recommendedName>
        <fullName evidence="5">DUF3048 domain-containing protein</fullName>
    </recommendedName>
</protein>
<dbReference type="AlphaFoldDB" id="A0A2H0N204"/>
<evidence type="ECO:0000259" key="1">
    <source>
        <dbReference type="Pfam" id="PF11258"/>
    </source>
</evidence>
<proteinExistence type="predicted"/>
<feature type="domain" description="DUF3048" evidence="1">
    <location>
        <begin position="1"/>
        <end position="99"/>
    </location>
</feature>
<dbReference type="InterPro" id="IPR021416">
    <property type="entry name" value="DUF3048_N"/>
</dbReference>
<sequence length="261" mass="30111">YEAPVEGNYNRFFAVYPVDSSIKKVGPVRSARPYYLDWVSEYPGMMYMHVGGSPDALEDIDQFGIFDLNEFYRGWYYWRDGARYAPHNVYTSSVLWRKAMEDYSDNRLQTTDYSLDSWRFEKWGQCEENCVNEISTVFSGETYSATWEYNSSTEQYERFEFGEPVVDLQTGDQVVADTLIVQYVDTEVIDGVGRLSMETIGSGDGILFRNGFKIEGEWRKESREGRTKFYDFDGVDGNEIALKAGKIWIVVMNGTGSVSYE</sequence>
<dbReference type="InterPro" id="IPR035328">
    <property type="entry name" value="DUF3048_C"/>
</dbReference>
<gene>
    <name evidence="3" type="ORF">COV60_03180</name>
</gene>
<evidence type="ECO:0000259" key="2">
    <source>
        <dbReference type="Pfam" id="PF17479"/>
    </source>
</evidence>
<dbReference type="Gene3D" id="3.50.90.10">
    <property type="entry name" value="YerB-like"/>
    <property type="match status" value="1"/>
</dbReference>
<dbReference type="EMBL" id="PCWM01000075">
    <property type="protein sequence ID" value="PIR02918.1"/>
    <property type="molecule type" value="Genomic_DNA"/>
</dbReference>
<evidence type="ECO:0000313" key="3">
    <source>
        <dbReference type="EMBL" id="PIR02918.1"/>
    </source>
</evidence>
<organism evidence="3 4">
    <name type="scientific">Candidatus Magasanikbacteria bacterium CG11_big_fil_rev_8_21_14_0_20_43_7</name>
    <dbReference type="NCBI Taxonomy" id="1974654"/>
    <lineage>
        <taxon>Bacteria</taxon>
        <taxon>Candidatus Magasanikiibacteriota</taxon>
    </lineage>
</organism>
<dbReference type="Pfam" id="PF11258">
    <property type="entry name" value="DUF3048"/>
    <property type="match status" value="1"/>
</dbReference>
<feature type="domain" description="DUF3048" evidence="2">
    <location>
        <begin position="136"/>
        <end position="249"/>
    </location>
</feature>
<dbReference type="SUPFAM" id="SSF159774">
    <property type="entry name" value="YerB-like"/>
    <property type="match status" value="1"/>
</dbReference>
<dbReference type="InterPro" id="IPR023158">
    <property type="entry name" value="YerB-like_sf"/>
</dbReference>
<dbReference type="Proteomes" id="UP000229782">
    <property type="component" value="Unassembled WGS sequence"/>
</dbReference>
<name>A0A2H0N204_9BACT</name>
<feature type="non-terminal residue" evidence="3">
    <location>
        <position position="1"/>
    </location>
</feature>